<dbReference type="Proteomes" id="UP000436468">
    <property type="component" value="Unassembled WGS sequence"/>
</dbReference>
<dbReference type="InterPro" id="IPR032710">
    <property type="entry name" value="NTF2-like_dom_sf"/>
</dbReference>
<dbReference type="Gene3D" id="3.10.450.50">
    <property type="match status" value="1"/>
</dbReference>
<sequence>MSGNSLQYITKAQADYARCIDDDRLEDWPSLFHGPCLYKITTASNYRDGLEAGIVFANSRGMLTDRVSALRVANIYERQSYRHILGLPSILSEDGAMVRSETPFMVARILQDGDTSIYATGRYFDVYEIVSGTARLHERTVVCDSSRIDTLLALPL</sequence>
<dbReference type="AlphaFoldDB" id="A0A844T4G5"/>
<name>A0A844T4G5_9BRAD</name>
<evidence type="ECO:0000256" key="2">
    <source>
        <dbReference type="ARBA" id="ARBA00023002"/>
    </source>
</evidence>
<comment type="caution">
    <text evidence="3">The sequence shown here is derived from an EMBL/GenBank/DDBJ whole genome shotgun (WGS) entry which is preliminary data.</text>
</comment>
<evidence type="ECO:0000256" key="1">
    <source>
        <dbReference type="ARBA" id="ARBA00009570"/>
    </source>
</evidence>
<keyword evidence="3" id="KW-0223">Dioxygenase</keyword>
<evidence type="ECO:0000313" key="3">
    <source>
        <dbReference type="EMBL" id="MVT70422.1"/>
    </source>
</evidence>
<organism evidence="3 4">
    <name type="scientific">Bradyrhizobium pachyrhizi</name>
    <dbReference type="NCBI Taxonomy" id="280333"/>
    <lineage>
        <taxon>Bacteria</taxon>
        <taxon>Pseudomonadati</taxon>
        <taxon>Pseudomonadota</taxon>
        <taxon>Alphaproteobacteria</taxon>
        <taxon>Hyphomicrobiales</taxon>
        <taxon>Nitrobacteraceae</taxon>
        <taxon>Bradyrhizobium</taxon>
    </lineage>
</organism>
<dbReference type="Pfam" id="PF00866">
    <property type="entry name" value="Ring_hydroxyl_B"/>
    <property type="match status" value="1"/>
</dbReference>
<dbReference type="RefSeq" id="WP_028332725.1">
    <property type="nucleotide sequence ID" value="NZ_CP121667.1"/>
</dbReference>
<gene>
    <name evidence="3" type="ORF">GPL21_35700</name>
</gene>
<comment type="similarity">
    <text evidence="1">Belongs to the bacterial ring-hydroxylating dioxygenase beta subunit family.</text>
</comment>
<dbReference type="GO" id="GO:0051213">
    <property type="term" value="F:dioxygenase activity"/>
    <property type="evidence" value="ECO:0007669"/>
    <property type="project" value="UniProtKB-KW"/>
</dbReference>
<dbReference type="InterPro" id="IPR000391">
    <property type="entry name" value="Rng_hydr_dOase-bsu"/>
</dbReference>
<evidence type="ECO:0000313" key="4">
    <source>
        <dbReference type="Proteomes" id="UP000436468"/>
    </source>
</evidence>
<dbReference type="EMBL" id="WQNF01000043">
    <property type="protein sequence ID" value="MVT70422.1"/>
    <property type="molecule type" value="Genomic_DNA"/>
</dbReference>
<reference evidence="3 4" key="1">
    <citation type="submission" date="2019-12" db="EMBL/GenBank/DDBJ databases">
        <title>Draft genome sequences Bradyrhizobium cajani AMBPC1010, Bradyrhizobium pachyrhizi AMBPC1040 and Bradyrhizobium yuanmingense ALSPC3051, three plant growth promoting strains isolated from nodules of Cajanus cajan L. in Dominican Republic.</title>
        <authorList>
            <person name="Flores-Felix J.D."/>
            <person name="Araujo J."/>
            <person name="Diaz-Alcantara C."/>
            <person name="Gonzalez-Andres F."/>
            <person name="Velazquez E."/>
        </authorList>
    </citation>
    <scope>NUCLEOTIDE SEQUENCE [LARGE SCALE GENOMIC DNA]</scope>
    <source>
        <strain evidence="3 4">1040</strain>
    </source>
</reference>
<keyword evidence="2" id="KW-0560">Oxidoreductase</keyword>
<keyword evidence="4" id="KW-1185">Reference proteome</keyword>
<protein>
    <submittedName>
        <fullName evidence="3">Terephthalate 1,2-dioxygenase</fullName>
    </submittedName>
</protein>
<dbReference type="SUPFAM" id="SSF54427">
    <property type="entry name" value="NTF2-like"/>
    <property type="match status" value="1"/>
</dbReference>
<accession>A0A844T4G5</accession>
<proteinExistence type="inferred from homology"/>